<dbReference type="Pfam" id="PF11259">
    <property type="entry name" value="DUF3060"/>
    <property type="match status" value="1"/>
</dbReference>
<proteinExistence type="predicted"/>
<reference evidence="2" key="1">
    <citation type="submission" date="2017-02" db="EMBL/GenBank/DDBJ databases">
        <authorList>
            <person name="Dridi B."/>
        </authorList>
    </citation>
    <scope>NUCLEOTIDE SEQUENCE [LARGE SCALE GENOMIC DNA]</scope>
    <source>
        <strain evidence="2">EB411</strain>
    </source>
</reference>
<dbReference type="EMBL" id="FUKR01000013">
    <property type="protein sequence ID" value="SJN19963.1"/>
    <property type="molecule type" value="Genomic_DNA"/>
</dbReference>
<evidence type="ECO:0000313" key="1">
    <source>
        <dbReference type="EMBL" id="SJN19963.1"/>
    </source>
</evidence>
<accession>A0A1R4IL24</accession>
<dbReference type="RefSeq" id="WP_087136044.1">
    <property type="nucleotide sequence ID" value="NZ_FUKR01000013.1"/>
</dbReference>
<evidence type="ECO:0008006" key="3">
    <source>
        <dbReference type="Google" id="ProtNLM"/>
    </source>
</evidence>
<evidence type="ECO:0000313" key="2">
    <source>
        <dbReference type="Proteomes" id="UP000196778"/>
    </source>
</evidence>
<sequence>MSARGPLRAAAVVLALGGAIALAGCAGGQFLDNPETPPVSATPTTEQLVQPTIEPEQESEAPSGAVGAVLTRDELIAQADSEVRCSGERTGVTGSNGSVVRVTGTCPDIEVTSDGITVVADRVGGVTMKASGSVVFVTRADAVTINGDGNVVLWSSGKPKVTDRGSENTAGSED</sequence>
<protein>
    <recommendedName>
        <fullName evidence="3">DUF3060 domain-containing protein</fullName>
    </recommendedName>
</protein>
<gene>
    <name evidence="1" type="ORF">FM119_02105</name>
</gene>
<keyword evidence="2" id="KW-1185">Reference proteome</keyword>
<dbReference type="OrthoDB" id="4752871at2"/>
<dbReference type="Proteomes" id="UP000196778">
    <property type="component" value="Unassembled WGS sequence"/>
</dbReference>
<dbReference type="PROSITE" id="PS51257">
    <property type="entry name" value="PROKAR_LIPOPROTEIN"/>
    <property type="match status" value="1"/>
</dbReference>
<organism evidence="1 2">
    <name type="scientific">Mycetocola reblochoni REB411</name>
    <dbReference type="NCBI Taxonomy" id="1255698"/>
    <lineage>
        <taxon>Bacteria</taxon>
        <taxon>Bacillati</taxon>
        <taxon>Actinomycetota</taxon>
        <taxon>Actinomycetes</taxon>
        <taxon>Micrococcales</taxon>
        <taxon>Microbacteriaceae</taxon>
        <taxon>Mycetocola</taxon>
    </lineage>
</organism>
<dbReference type="InterPro" id="IPR021417">
    <property type="entry name" value="DUF3060"/>
</dbReference>
<dbReference type="AlphaFoldDB" id="A0A1R4IL24"/>
<name>A0A1R4IL24_9MICO</name>